<protein>
    <submittedName>
        <fullName evidence="1">Uncharacterized protein</fullName>
    </submittedName>
</protein>
<evidence type="ECO:0000313" key="2">
    <source>
        <dbReference type="Proteomes" id="UP000836841"/>
    </source>
</evidence>
<dbReference type="EMBL" id="OU466861">
    <property type="protein sequence ID" value="CAH2064389.1"/>
    <property type="molecule type" value="Genomic_DNA"/>
</dbReference>
<evidence type="ECO:0000313" key="1">
    <source>
        <dbReference type="EMBL" id="CAH2064389.1"/>
    </source>
</evidence>
<sequence length="247" mass="28848">MFEETSSEDDNSYKNLSKEALREMMSSCRRLCGECLDALSLLELQSLESMLRHGKHRVLYKLKKKMIEQEEEEKRLVKDLDTYTGKQLIRRKRNEGCRIQLDASNSRKLNRGRERSGAVKQYSSEGRQDWDDHLELMRSIRSMKWDIQKLQVLNGRMCGYEIEIDGLDYFELKVLINEILEGRCNVWPLTRRKQHQAKAWLGEIESEPTLQEEDDDALVCIIFTHGTQSALAVLFSIQIVFPMLAEA</sequence>
<dbReference type="AlphaFoldDB" id="A0AAU9SG91"/>
<dbReference type="Proteomes" id="UP000836841">
    <property type="component" value="Chromosome 5"/>
</dbReference>
<name>A0AAU9SG91_THLAR</name>
<proteinExistence type="predicted"/>
<organism evidence="1 2">
    <name type="scientific">Thlaspi arvense</name>
    <name type="common">Field penny-cress</name>
    <dbReference type="NCBI Taxonomy" id="13288"/>
    <lineage>
        <taxon>Eukaryota</taxon>
        <taxon>Viridiplantae</taxon>
        <taxon>Streptophyta</taxon>
        <taxon>Embryophyta</taxon>
        <taxon>Tracheophyta</taxon>
        <taxon>Spermatophyta</taxon>
        <taxon>Magnoliopsida</taxon>
        <taxon>eudicotyledons</taxon>
        <taxon>Gunneridae</taxon>
        <taxon>Pentapetalae</taxon>
        <taxon>rosids</taxon>
        <taxon>malvids</taxon>
        <taxon>Brassicales</taxon>
        <taxon>Brassicaceae</taxon>
        <taxon>Thlaspideae</taxon>
        <taxon>Thlaspi</taxon>
    </lineage>
</organism>
<accession>A0AAU9SG91</accession>
<reference evidence="1 2" key="1">
    <citation type="submission" date="2022-03" db="EMBL/GenBank/DDBJ databases">
        <authorList>
            <person name="Nunn A."/>
            <person name="Chopra R."/>
            <person name="Nunn A."/>
            <person name="Contreras Garrido A."/>
        </authorList>
    </citation>
    <scope>NUCLEOTIDE SEQUENCE [LARGE SCALE GENOMIC DNA]</scope>
</reference>
<keyword evidence="2" id="KW-1185">Reference proteome</keyword>
<gene>
    <name evidence="1" type="ORF">TAV2_LOCUS16917</name>
</gene>